<dbReference type="AlphaFoldDB" id="A0AAD9LLH6"/>
<accession>A0AAD9LLH6</accession>
<dbReference type="GO" id="GO:0016020">
    <property type="term" value="C:membrane"/>
    <property type="evidence" value="ECO:0007669"/>
    <property type="project" value="UniProtKB-UniRule"/>
</dbReference>
<evidence type="ECO:0000259" key="3">
    <source>
        <dbReference type="PROSITE" id="PS51846"/>
    </source>
</evidence>
<proteinExistence type="predicted"/>
<sequence length="464" mass="51906">MQLWVKALLAIVCAAASSLFSGLILGFMSLDILQLQLLTYVEAKSPQDRLNSRRARRILPLRRDPNLLLSTLIFSNSMVNALMVLLLGDMLDMTWGFIVSTLTTAILGEIAPQSIFMKHSLKLCGFFATPLKLLVLLLYPMCKPLAMLLDFLVGPYSQVIYNRQQLKALVDLQLERGNVLTPEEAKMLKGCLELSSVCAESIMTPLDEVFYIEDGTTVTMDVVHTIAKSGFTNIPIIAKGDHRCVVGFLIVKDLLMLDTTKSYHVRDLFFSIGKPTYAVDAESCLNDLISYFKADSTHVVVVRKAFIEPHTTGDPVYKHDTIRDVHERGLEGSELVIKRKETQIEKYNRLNSIRNAHEFSLNSIKSIFPLQDALAVLRALGLPDYQENIDILKRRSVYLLTSNTLIPSGSTIVLLKGSVGYVDEMVELALELPFALKSQNLEKSVVTLTDCEVVEVETDEVFQQ</sequence>
<dbReference type="InterPro" id="IPR045095">
    <property type="entry name" value="ACDP"/>
</dbReference>
<dbReference type="InterPro" id="IPR002550">
    <property type="entry name" value="CNNM"/>
</dbReference>
<dbReference type="InterPro" id="IPR046342">
    <property type="entry name" value="CBS_dom_sf"/>
</dbReference>
<dbReference type="Proteomes" id="UP001195914">
    <property type="component" value="Unassembled WGS sequence"/>
</dbReference>
<evidence type="ECO:0000313" key="4">
    <source>
        <dbReference type="EMBL" id="KAK1939609.1"/>
    </source>
</evidence>
<dbReference type="SUPFAM" id="SSF54631">
    <property type="entry name" value="CBS-domain pair"/>
    <property type="match status" value="1"/>
</dbReference>
<keyword evidence="1 2" id="KW-0472">Membrane</keyword>
<feature type="transmembrane region" description="Helical" evidence="2">
    <location>
        <begin position="93"/>
        <end position="111"/>
    </location>
</feature>
<evidence type="ECO:0000256" key="2">
    <source>
        <dbReference type="SAM" id="Phobius"/>
    </source>
</evidence>
<feature type="transmembrane region" description="Helical" evidence="2">
    <location>
        <begin position="6"/>
        <end position="28"/>
    </location>
</feature>
<reference evidence="4" key="1">
    <citation type="journal article" date="2014" name="Nucleic Acids Res.">
        <title>The evolutionary dynamics of variant antigen genes in Babesia reveal a history of genomic innovation underlying host-parasite interaction.</title>
        <authorList>
            <person name="Jackson A.P."/>
            <person name="Otto T.D."/>
            <person name="Darby A."/>
            <person name="Ramaprasad A."/>
            <person name="Xia D."/>
            <person name="Echaide I.E."/>
            <person name="Farber M."/>
            <person name="Gahlot S."/>
            <person name="Gamble J."/>
            <person name="Gupta D."/>
            <person name="Gupta Y."/>
            <person name="Jackson L."/>
            <person name="Malandrin L."/>
            <person name="Malas T.B."/>
            <person name="Moussa E."/>
            <person name="Nair M."/>
            <person name="Reid A.J."/>
            <person name="Sanders M."/>
            <person name="Sharma J."/>
            <person name="Tracey A."/>
            <person name="Quail M.A."/>
            <person name="Weir W."/>
            <person name="Wastling J.M."/>
            <person name="Hall N."/>
            <person name="Willadsen P."/>
            <person name="Lingelbach K."/>
            <person name="Shiels B."/>
            <person name="Tait A."/>
            <person name="Berriman M."/>
            <person name="Allred D.R."/>
            <person name="Pain A."/>
        </authorList>
    </citation>
    <scope>NUCLEOTIDE SEQUENCE</scope>
    <source>
        <strain evidence="4">1802A</strain>
    </source>
</reference>
<dbReference type="PROSITE" id="PS51846">
    <property type="entry name" value="CNNM"/>
    <property type="match status" value="1"/>
</dbReference>
<evidence type="ECO:0000313" key="5">
    <source>
        <dbReference type="Proteomes" id="UP001195914"/>
    </source>
</evidence>
<feature type="domain" description="CNNM transmembrane" evidence="3">
    <location>
        <begin position="1"/>
        <end position="184"/>
    </location>
</feature>
<name>A0AAD9LLH6_BABDI</name>
<dbReference type="GO" id="GO:0010960">
    <property type="term" value="P:magnesium ion homeostasis"/>
    <property type="evidence" value="ECO:0007669"/>
    <property type="project" value="InterPro"/>
</dbReference>
<dbReference type="Gene3D" id="3.10.580.10">
    <property type="entry name" value="CBS-domain"/>
    <property type="match status" value="1"/>
</dbReference>
<dbReference type="PANTHER" id="PTHR12064:SF94">
    <property type="entry name" value="UNEXTENDED PROTEIN"/>
    <property type="match status" value="1"/>
</dbReference>
<keyword evidence="5" id="KW-1185">Reference proteome</keyword>
<gene>
    <name evidence="4" type="ORF">X943_001473</name>
</gene>
<reference evidence="4" key="2">
    <citation type="submission" date="2021-05" db="EMBL/GenBank/DDBJ databases">
        <authorList>
            <person name="Pain A."/>
        </authorList>
    </citation>
    <scope>NUCLEOTIDE SEQUENCE</scope>
    <source>
        <strain evidence="4">1802A</strain>
    </source>
</reference>
<evidence type="ECO:0000256" key="1">
    <source>
        <dbReference type="PROSITE-ProRule" id="PRU01193"/>
    </source>
</evidence>
<keyword evidence="1 2" id="KW-0812">Transmembrane</keyword>
<comment type="caution">
    <text evidence="4">The sequence shown here is derived from an EMBL/GenBank/DDBJ whole genome shotgun (WGS) entry which is preliminary data.</text>
</comment>
<protein>
    <submittedName>
        <fullName evidence="4">CBS domain-containing protein</fullName>
    </submittedName>
</protein>
<keyword evidence="1 2" id="KW-1133">Transmembrane helix</keyword>
<organism evidence="4 5">
    <name type="scientific">Babesia divergens</name>
    <dbReference type="NCBI Taxonomy" id="32595"/>
    <lineage>
        <taxon>Eukaryota</taxon>
        <taxon>Sar</taxon>
        <taxon>Alveolata</taxon>
        <taxon>Apicomplexa</taxon>
        <taxon>Aconoidasida</taxon>
        <taxon>Piroplasmida</taxon>
        <taxon>Babesiidae</taxon>
        <taxon>Babesia</taxon>
    </lineage>
</organism>
<dbReference type="Pfam" id="PF01595">
    <property type="entry name" value="CNNM"/>
    <property type="match status" value="1"/>
</dbReference>
<dbReference type="EMBL" id="JAHBMH010000007">
    <property type="protein sequence ID" value="KAK1939609.1"/>
    <property type="molecule type" value="Genomic_DNA"/>
</dbReference>
<dbReference type="PANTHER" id="PTHR12064">
    <property type="entry name" value="METAL TRANSPORTER CNNM"/>
    <property type="match status" value="1"/>
</dbReference>
<feature type="transmembrane region" description="Helical" evidence="2">
    <location>
        <begin position="66"/>
        <end position="87"/>
    </location>
</feature>